<dbReference type="AlphaFoldDB" id="I7FJK4"/>
<reference evidence="3 4" key="1">
    <citation type="journal article" date="2007" name="Genome Biol.">
        <title>Interrupted coding sequences in Mycobacterium smegmatis: authentic mutations or sequencing errors?</title>
        <authorList>
            <person name="Deshayes C."/>
            <person name="Perrodou E."/>
            <person name="Gallien S."/>
            <person name="Euphrasie D."/>
            <person name="Schaeffer C."/>
            <person name="Van-Dorsselaer A."/>
            <person name="Poch O."/>
            <person name="Lecompte O."/>
            <person name="Reyrat J.M."/>
        </authorList>
    </citation>
    <scope>NUCLEOTIDE SEQUENCE [LARGE SCALE GENOMIC DNA]</scope>
    <source>
        <strain evidence="4">ATCC 700084 / mc(2)155</strain>
    </source>
</reference>
<evidence type="ECO:0000256" key="1">
    <source>
        <dbReference type="ARBA" id="ARBA00006525"/>
    </source>
</evidence>
<gene>
    <name evidence="3" type="ordered locus">MSMEI_2450</name>
</gene>
<dbReference type="GO" id="GO:0009294">
    <property type="term" value="P:DNA-mediated transformation"/>
    <property type="evidence" value="ECO:0007669"/>
    <property type="project" value="InterPro"/>
</dbReference>
<dbReference type="Gene3D" id="3.40.50.450">
    <property type="match status" value="1"/>
</dbReference>
<dbReference type="InterPro" id="IPR057666">
    <property type="entry name" value="DrpA_SLOG"/>
</dbReference>
<dbReference type="PATRIC" id="fig|246196.56.peg.2508"/>
<evidence type="ECO:0000313" key="4">
    <source>
        <dbReference type="Proteomes" id="UP000006158"/>
    </source>
</evidence>
<reference evidence="3 4" key="2">
    <citation type="journal article" date="2009" name="Genome Res.">
        <title>Ortho-proteogenomics: multiple proteomes investigation through orthology and a new MS-based protocol.</title>
        <authorList>
            <person name="Gallien S."/>
            <person name="Perrodou E."/>
            <person name="Carapito C."/>
            <person name="Deshayes C."/>
            <person name="Reyrat J.M."/>
            <person name="Van Dorsselaer A."/>
            <person name="Poch O."/>
            <person name="Schaeffer C."/>
            <person name="Lecompte O."/>
        </authorList>
    </citation>
    <scope>NUCLEOTIDE SEQUENCE [LARGE SCALE GENOMIC DNA]</scope>
    <source>
        <strain evidence="4">ATCC 700084 / mc(2)155</strain>
    </source>
</reference>
<proteinExistence type="inferred from homology"/>
<accession>I7FJK4</accession>
<dbReference type="PANTHER" id="PTHR43022:SF1">
    <property type="entry name" value="PROTEIN SMF"/>
    <property type="match status" value="1"/>
</dbReference>
<comment type="similarity">
    <text evidence="1">Belongs to the DprA/Smf family.</text>
</comment>
<sequence length="251" mass="26895">MSDEVRRAWAYLSRVAEPPCPDLAALVSAHGPVEAANMVRSGNVDPKLRRWVDARREVDCAAQDLEVLDRLGGRLITPEDDEWPRLAFDPLDRLAKRTGRAPLVLWAVGPVRLDDAVERAAALVGTRAATAYGEHVTGEFAAGLVERDVTVVSGGAYGVDGAAHRAALASEGITVAVVAVVSTIRIPPGTARCSGGSARTVCSSASIRPVSRRDGYVSSRATGWSPRCRGRLWWWRPGCVAVRPTPRRGRG</sequence>
<feature type="domain" description="Smf/DprA SLOG" evidence="2">
    <location>
        <begin position="75"/>
        <end position="188"/>
    </location>
</feature>
<evidence type="ECO:0000259" key="2">
    <source>
        <dbReference type="Pfam" id="PF02481"/>
    </source>
</evidence>
<dbReference type="PANTHER" id="PTHR43022">
    <property type="entry name" value="PROTEIN SMF"/>
    <property type="match status" value="1"/>
</dbReference>
<name>I7FJK4_MYCS2</name>
<dbReference type="SUPFAM" id="SSF102405">
    <property type="entry name" value="MCP/YpsA-like"/>
    <property type="match status" value="1"/>
</dbReference>
<evidence type="ECO:0000313" key="3">
    <source>
        <dbReference type="EMBL" id="AFP38918.1"/>
    </source>
</evidence>
<dbReference type="EMBL" id="CP001663">
    <property type="protein sequence ID" value="AFP38918.1"/>
    <property type="molecule type" value="Genomic_DNA"/>
</dbReference>
<dbReference type="Proteomes" id="UP000006158">
    <property type="component" value="Chromosome"/>
</dbReference>
<protein>
    <submittedName>
        <fullName evidence="3">DNA protecting protein DprA</fullName>
    </submittedName>
</protein>
<organism evidence="3 4">
    <name type="scientific">Mycolicibacterium smegmatis (strain ATCC 700084 / mc(2)155)</name>
    <name type="common">Mycobacterium smegmatis</name>
    <dbReference type="NCBI Taxonomy" id="246196"/>
    <lineage>
        <taxon>Bacteria</taxon>
        <taxon>Bacillati</taxon>
        <taxon>Actinomycetota</taxon>
        <taxon>Actinomycetes</taxon>
        <taxon>Mycobacteriales</taxon>
        <taxon>Mycobacteriaceae</taxon>
        <taxon>Mycolicibacterium</taxon>
    </lineage>
</organism>
<dbReference type="KEGG" id="msg:MSMEI_2450"/>
<dbReference type="InterPro" id="IPR003488">
    <property type="entry name" value="DprA"/>
</dbReference>
<dbReference type="Pfam" id="PF02481">
    <property type="entry name" value="DNA_processg_A"/>
    <property type="match status" value="1"/>
</dbReference>